<feature type="region of interest" description="Disordered" evidence="3">
    <location>
        <begin position="18"/>
        <end position="113"/>
    </location>
</feature>
<dbReference type="InterPro" id="IPR036397">
    <property type="entry name" value="RNaseH_sf"/>
</dbReference>
<organism evidence="5 6">
    <name type="scientific">Balaenoptera physalus</name>
    <name type="common">Fin whale</name>
    <name type="synonym">Balaena physalus</name>
    <dbReference type="NCBI Taxonomy" id="9770"/>
    <lineage>
        <taxon>Eukaryota</taxon>
        <taxon>Metazoa</taxon>
        <taxon>Chordata</taxon>
        <taxon>Craniata</taxon>
        <taxon>Vertebrata</taxon>
        <taxon>Euteleostomi</taxon>
        <taxon>Mammalia</taxon>
        <taxon>Eutheria</taxon>
        <taxon>Laurasiatheria</taxon>
        <taxon>Artiodactyla</taxon>
        <taxon>Whippomorpha</taxon>
        <taxon>Cetacea</taxon>
        <taxon>Mysticeti</taxon>
        <taxon>Balaenopteridae</taxon>
        <taxon>Balaenoptera</taxon>
    </lineage>
</organism>
<feature type="compositionally biased region" description="Polar residues" evidence="3">
    <location>
        <begin position="30"/>
        <end position="47"/>
    </location>
</feature>
<dbReference type="GO" id="GO:0003676">
    <property type="term" value="F:nucleic acid binding"/>
    <property type="evidence" value="ECO:0007669"/>
    <property type="project" value="InterPro"/>
</dbReference>
<keyword evidence="2" id="KW-0378">Hydrolase</keyword>
<evidence type="ECO:0000313" key="6">
    <source>
        <dbReference type="Proteomes" id="UP000437017"/>
    </source>
</evidence>
<dbReference type="PANTHER" id="PTHR12801:SF158">
    <property type="entry name" value="RNA EXONUCLEASE 4"/>
    <property type="match status" value="1"/>
</dbReference>
<proteinExistence type="predicted"/>
<dbReference type="EMBL" id="SGJD01002914">
    <property type="protein sequence ID" value="KAB0394056.1"/>
    <property type="molecule type" value="Genomic_DNA"/>
</dbReference>
<dbReference type="InterPro" id="IPR012337">
    <property type="entry name" value="RNaseH-like_sf"/>
</dbReference>
<dbReference type="PANTHER" id="PTHR12801">
    <property type="entry name" value="RNA EXONUCLEASE REXO1 / RECO3 FAMILY MEMBER-RELATED"/>
    <property type="match status" value="1"/>
</dbReference>
<keyword evidence="6" id="KW-1185">Reference proteome</keyword>
<dbReference type="SMART" id="SM00479">
    <property type="entry name" value="EXOIII"/>
    <property type="match status" value="1"/>
</dbReference>
<dbReference type="OrthoDB" id="8191639at2759"/>
<name>A0A643C1B6_BALPH</name>
<feature type="compositionally biased region" description="Basic and acidic residues" evidence="3">
    <location>
        <begin position="48"/>
        <end position="58"/>
    </location>
</feature>
<comment type="caution">
    <text evidence="5">The sequence shown here is derived from an EMBL/GenBank/DDBJ whole genome shotgun (WGS) entry which is preliminary data.</text>
</comment>
<evidence type="ECO:0000259" key="4">
    <source>
        <dbReference type="SMART" id="SM00479"/>
    </source>
</evidence>
<accession>A0A643C1B6</accession>
<dbReference type="Proteomes" id="UP000437017">
    <property type="component" value="Unassembled WGS sequence"/>
</dbReference>
<evidence type="ECO:0000256" key="2">
    <source>
        <dbReference type="ARBA" id="ARBA00022801"/>
    </source>
</evidence>
<dbReference type="GO" id="GO:0005634">
    <property type="term" value="C:nucleus"/>
    <property type="evidence" value="ECO:0007669"/>
    <property type="project" value="TreeGrafter"/>
</dbReference>
<evidence type="ECO:0000256" key="1">
    <source>
        <dbReference type="ARBA" id="ARBA00022722"/>
    </source>
</evidence>
<dbReference type="AlphaFoldDB" id="A0A643C1B6"/>
<feature type="non-terminal residue" evidence="5">
    <location>
        <position position="1"/>
    </location>
</feature>
<dbReference type="SUPFAM" id="SSF53098">
    <property type="entry name" value="Ribonuclease H-like"/>
    <property type="match status" value="1"/>
</dbReference>
<protein>
    <recommendedName>
        <fullName evidence="4">Exonuclease domain-containing protein</fullName>
    </recommendedName>
</protein>
<keyword evidence="1" id="KW-0540">Nuclease</keyword>
<feature type="compositionally biased region" description="Basic and acidic residues" evidence="3">
    <location>
        <begin position="85"/>
        <end position="104"/>
    </location>
</feature>
<dbReference type="GO" id="GO:0004527">
    <property type="term" value="F:exonuclease activity"/>
    <property type="evidence" value="ECO:0007669"/>
    <property type="project" value="InterPro"/>
</dbReference>
<dbReference type="InterPro" id="IPR047021">
    <property type="entry name" value="REXO1/3/4-like"/>
</dbReference>
<dbReference type="Gene3D" id="3.30.420.10">
    <property type="entry name" value="Ribonuclease H-like superfamily/Ribonuclease H"/>
    <property type="match status" value="1"/>
</dbReference>
<dbReference type="GO" id="GO:0006308">
    <property type="term" value="P:DNA catabolic process"/>
    <property type="evidence" value="ECO:0007669"/>
    <property type="project" value="TreeGrafter"/>
</dbReference>
<reference evidence="5 6" key="1">
    <citation type="journal article" date="2019" name="PLoS ONE">
        <title>Genomic analyses reveal an absence of contemporary introgressive admixture between fin whales and blue whales, despite known hybrids.</title>
        <authorList>
            <person name="Westbury M.V."/>
            <person name="Petersen B."/>
            <person name="Lorenzen E.D."/>
        </authorList>
    </citation>
    <scope>NUCLEOTIDE SEQUENCE [LARGE SCALE GENOMIC DNA]</scope>
    <source>
        <strain evidence="5">FinWhale-01</strain>
    </source>
</reference>
<evidence type="ECO:0000256" key="3">
    <source>
        <dbReference type="SAM" id="MobiDB-lite"/>
    </source>
</evidence>
<dbReference type="InterPro" id="IPR013520">
    <property type="entry name" value="Ribonucl_H"/>
</dbReference>
<feature type="domain" description="Exonuclease" evidence="4">
    <location>
        <begin position="139"/>
        <end position="281"/>
    </location>
</feature>
<sequence>APEDFSQNWKALQEELLKQKSQAPEEPLVLSQTDSKKQPQSVQQNRKVISDKAKRDEMGTENTDPKAAGSTVPSGCLRNRKIRAQRSEKGVKKRPDDDISPKRGEVKRKKWKAEEVTATLPPAPPTDEDIWFDDVDPADIEAAIGPEAARIARKRLGQSESSITLVKERAFGGTAVSGIRPDDLAQGEEFEVVQKEVADLLKGRILVGHALHNDLKALLLGHPKKKIRDTQKYKPFRSQVKGSGTVGWTGTYVAVLVARRDNHDAQAAMRLYVLVKKEWESIARDRRPPASKAHGDAA</sequence>
<gene>
    <name evidence="5" type="ORF">E2I00_001760</name>
</gene>
<evidence type="ECO:0000313" key="5">
    <source>
        <dbReference type="EMBL" id="KAB0394056.1"/>
    </source>
</evidence>